<dbReference type="InParanoid" id="A0A0D0B5Q5"/>
<sequence length="98" mass="11103">MSIFNPAHLPSASTGFSLHTWYQSRIRRRSQTNPALVMARRLALMPPTMPHQRVTHSSPVYFLKMVSLRRQESCAKTCSSLVLQALICSELRHLAPLS</sequence>
<dbReference type="EMBL" id="KN835257">
    <property type="protein sequence ID" value="KIK41807.1"/>
    <property type="molecule type" value="Genomic_DNA"/>
</dbReference>
<protein>
    <submittedName>
        <fullName evidence="1">Uncharacterized protein</fullName>
    </submittedName>
</protein>
<dbReference type="OrthoDB" id="10381756at2759"/>
<dbReference type="AlphaFoldDB" id="A0A0D0B5Q5"/>
<dbReference type="HOGENOM" id="CLU_2335023_0_0_1"/>
<reference evidence="1 2" key="1">
    <citation type="submission" date="2014-04" db="EMBL/GenBank/DDBJ databases">
        <authorList>
            <consortium name="DOE Joint Genome Institute"/>
            <person name="Kuo A."/>
            <person name="Ruytinx J."/>
            <person name="Rineau F."/>
            <person name="Colpaert J."/>
            <person name="Kohler A."/>
            <person name="Nagy L.G."/>
            <person name="Floudas D."/>
            <person name="Copeland A."/>
            <person name="Barry K.W."/>
            <person name="Cichocki N."/>
            <person name="Veneault-Fourrey C."/>
            <person name="LaButti K."/>
            <person name="Lindquist E.A."/>
            <person name="Lipzen A."/>
            <person name="Lundell T."/>
            <person name="Morin E."/>
            <person name="Murat C."/>
            <person name="Sun H."/>
            <person name="Tunlid A."/>
            <person name="Henrissat B."/>
            <person name="Grigoriev I.V."/>
            <person name="Hibbett D.S."/>
            <person name="Martin F."/>
            <person name="Nordberg H.P."/>
            <person name="Cantor M.N."/>
            <person name="Hua S.X."/>
        </authorList>
    </citation>
    <scope>NUCLEOTIDE SEQUENCE [LARGE SCALE GENOMIC DNA]</scope>
    <source>
        <strain evidence="1 2">UH-Slu-Lm8-n1</strain>
    </source>
</reference>
<evidence type="ECO:0000313" key="2">
    <source>
        <dbReference type="Proteomes" id="UP000054485"/>
    </source>
</evidence>
<proteinExistence type="predicted"/>
<accession>A0A0D0B5Q5</accession>
<evidence type="ECO:0000313" key="1">
    <source>
        <dbReference type="EMBL" id="KIK41807.1"/>
    </source>
</evidence>
<organism evidence="1 2">
    <name type="scientific">Suillus luteus UH-Slu-Lm8-n1</name>
    <dbReference type="NCBI Taxonomy" id="930992"/>
    <lineage>
        <taxon>Eukaryota</taxon>
        <taxon>Fungi</taxon>
        <taxon>Dikarya</taxon>
        <taxon>Basidiomycota</taxon>
        <taxon>Agaricomycotina</taxon>
        <taxon>Agaricomycetes</taxon>
        <taxon>Agaricomycetidae</taxon>
        <taxon>Boletales</taxon>
        <taxon>Suillineae</taxon>
        <taxon>Suillaceae</taxon>
        <taxon>Suillus</taxon>
    </lineage>
</organism>
<gene>
    <name evidence="1" type="ORF">CY34DRAFT_805625</name>
</gene>
<name>A0A0D0B5Q5_9AGAM</name>
<reference evidence="2" key="2">
    <citation type="submission" date="2015-01" db="EMBL/GenBank/DDBJ databases">
        <title>Evolutionary Origins and Diversification of the Mycorrhizal Mutualists.</title>
        <authorList>
            <consortium name="DOE Joint Genome Institute"/>
            <consortium name="Mycorrhizal Genomics Consortium"/>
            <person name="Kohler A."/>
            <person name="Kuo A."/>
            <person name="Nagy L.G."/>
            <person name="Floudas D."/>
            <person name="Copeland A."/>
            <person name="Barry K.W."/>
            <person name="Cichocki N."/>
            <person name="Veneault-Fourrey C."/>
            <person name="LaButti K."/>
            <person name="Lindquist E.A."/>
            <person name="Lipzen A."/>
            <person name="Lundell T."/>
            <person name="Morin E."/>
            <person name="Murat C."/>
            <person name="Riley R."/>
            <person name="Ohm R."/>
            <person name="Sun H."/>
            <person name="Tunlid A."/>
            <person name="Henrissat B."/>
            <person name="Grigoriev I.V."/>
            <person name="Hibbett D.S."/>
            <person name="Martin F."/>
        </authorList>
    </citation>
    <scope>NUCLEOTIDE SEQUENCE [LARGE SCALE GENOMIC DNA]</scope>
    <source>
        <strain evidence="2">UH-Slu-Lm8-n1</strain>
    </source>
</reference>
<dbReference type="Proteomes" id="UP000054485">
    <property type="component" value="Unassembled WGS sequence"/>
</dbReference>
<keyword evidence="2" id="KW-1185">Reference proteome</keyword>